<accession>A0AC58TJR8</accession>
<protein>
    <submittedName>
        <fullName evidence="2">Uncharacterized protein LOC107773563</fullName>
    </submittedName>
</protein>
<evidence type="ECO:0000313" key="2">
    <source>
        <dbReference type="RefSeq" id="XP_075097475.1"/>
    </source>
</evidence>
<sequence>MCWYLHAQMTVTRKTTASQRRDTAAGEGTSRVPPVDGAQSEAQGETPTQPLPAPPPTTEIPREIAHPVPPPLPLDQDLRSAVHLLTQLVATQQQARASASAGTSEGSGNSRVREFIALSPPEFMGTDQREDPQDFIDQLHRIFRVMDATEKEAVELAAFRLRDIAILWYEGWERSRGRDAPPAIWENFSDAFLDQYLPREIRQARVDQFLALKQGNMSVREYSLRFDSLARYAPSIVTTMRDRIHRFIAGLAPELTEACATAALQDSMDISRIQAFAQNIERGRRRQQGTERAEQGQRKRMRFPRSQEQYQGSYRTQYFGRPPRPPPPQLQGYRYDRYTQSGPGESSRASGLQRQRGSAQTWSFPPRCDICGRGYLGQCRAGSDACYTCGRPGHMMRDCPNRYSRGMAQPSS</sequence>
<gene>
    <name evidence="2" type="primary">LOC107773563</name>
</gene>
<keyword evidence="1" id="KW-1185">Reference proteome</keyword>
<evidence type="ECO:0000313" key="1">
    <source>
        <dbReference type="Proteomes" id="UP000790787"/>
    </source>
</evidence>
<dbReference type="RefSeq" id="XP_075097475.1">
    <property type="nucleotide sequence ID" value="XM_075241374.1"/>
</dbReference>
<organism evidence="1 2">
    <name type="scientific">Nicotiana tabacum</name>
    <name type="common">Common tobacco</name>
    <dbReference type="NCBI Taxonomy" id="4097"/>
    <lineage>
        <taxon>Eukaryota</taxon>
        <taxon>Viridiplantae</taxon>
        <taxon>Streptophyta</taxon>
        <taxon>Embryophyta</taxon>
        <taxon>Tracheophyta</taxon>
        <taxon>Spermatophyta</taxon>
        <taxon>Magnoliopsida</taxon>
        <taxon>eudicotyledons</taxon>
        <taxon>Gunneridae</taxon>
        <taxon>Pentapetalae</taxon>
        <taxon>asterids</taxon>
        <taxon>lamiids</taxon>
        <taxon>Solanales</taxon>
        <taxon>Solanaceae</taxon>
        <taxon>Nicotianoideae</taxon>
        <taxon>Nicotianeae</taxon>
        <taxon>Nicotiana</taxon>
    </lineage>
</organism>
<reference evidence="1" key="1">
    <citation type="journal article" date="2014" name="Nat. Commun.">
        <title>The tobacco genome sequence and its comparison with those of tomato and potato.</title>
        <authorList>
            <person name="Sierro N."/>
            <person name="Battey J.N."/>
            <person name="Ouadi S."/>
            <person name="Bakaher N."/>
            <person name="Bovet L."/>
            <person name="Willig A."/>
            <person name="Goepfert S."/>
            <person name="Peitsch M.C."/>
            <person name="Ivanov N.V."/>
        </authorList>
    </citation>
    <scope>NUCLEOTIDE SEQUENCE [LARGE SCALE GENOMIC DNA]</scope>
</reference>
<dbReference type="Proteomes" id="UP000790787">
    <property type="component" value="Chromosome 20"/>
</dbReference>
<name>A0AC58TJR8_TOBAC</name>
<reference evidence="2" key="2">
    <citation type="submission" date="2025-08" db="UniProtKB">
        <authorList>
            <consortium name="RefSeq"/>
        </authorList>
    </citation>
    <scope>IDENTIFICATION</scope>
    <source>
        <tissue evidence="2">Leaf</tissue>
    </source>
</reference>
<proteinExistence type="predicted"/>